<dbReference type="AlphaFoldDB" id="A0A915L396"/>
<name>A0A915L396_ROMCU</name>
<keyword evidence="1" id="KW-1185">Reference proteome</keyword>
<evidence type="ECO:0000313" key="2">
    <source>
        <dbReference type="WBParaSite" id="nRc.2.0.1.t44967-RA"/>
    </source>
</evidence>
<proteinExistence type="predicted"/>
<sequence>MVIIEQPLAATMMLPVPLAHFATHGPPRGIPTDSDMEGINQLELLNLLNSTSFITDAMQSAWSVDLAKKYPHLPWVLLNEPLEAKPVNMAFLVTEHSSPAVNAIHQAVNQAGPFPQSATAISPTATTVATIVCSPIVTTVTTVQMLLAPAQQLSTVVTITLPAVEATSIVDLLHP</sequence>
<organism evidence="1 2">
    <name type="scientific">Romanomermis culicivorax</name>
    <name type="common">Nematode worm</name>
    <dbReference type="NCBI Taxonomy" id="13658"/>
    <lineage>
        <taxon>Eukaryota</taxon>
        <taxon>Metazoa</taxon>
        <taxon>Ecdysozoa</taxon>
        <taxon>Nematoda</taxon>
        <taxon>Enoplea</taxon>
        <taxon>Dorylaimia</taxon>
        <taxon>Mermithida</taxon>
        <taxon>Mermithoidea</taxon>
        <taxon>Mermithidae</taxon>
        <taxon>Romanomermis</taxon>
    </lineage>
</organism>
<evidence type="ECO:0000313" key="1">
    <source>
        <dbReference type="Proteomes" id="UP000887565"/>
    </source>
</evidence>
<protein>
    <submittedName>
        <fullName evidence="2">Uncharacterized protein</fullName>
    </submittedName>
</protein>
<dbReference type="Proteomes" id="UP000887565">
    <property type="component" value="Unplaced"/>
</dbReference>
<accession>A0A915L396</accession>
<dbReference type="WBParaSite" id="nRc.2.0.1.t44967-RA">
    <property type="protein sequence ID" value="nRc.2.0.1.t44967-RA"/>
    <property type="gene ID" value="nRc.2.0.1.g44967"/>
</dbReference>
<reference evidence="2" key="1">
    <citation type="submission" date="2022-11" db="UniProtKB">
        <authorList>
            <consortium name="WormBaseParasite"/>
        </authorList>
    </citation>
    <scope>IDENTIFICATION</scope>
</reference>